<dbReference type="OrthoDB" id="10251250at2759"/>
<reference evidence="1 2" key="1">
    <citation type="submission" date="2020-08" db="EMBL/GenBank/DDBJ databases">
        <authorList>
            <person name="Hejnol A."/>
        </authorList>
    </citation>
    <scope>NUCLEOTIDE SEQUENCE [LARGE SCALE GENOMIC DNA]</scope>
</reference>
<dbReference type="PANTHER" id="PTHR46759">
    <property type="entry name" value="LEUCINE-RICH REPEAT-CONTAINING PROTEIN 72"/>
    <property type="match status" value="1"/>
</dbReference>
<dbReference type="PROSITE" id="PS51450">
    <property type="entry name" value="LRR"/>
    <property type="match status" value="2"/>
</dbReference>
<organism evidence="1 2">
    <name type="scientific">Dimorphilus gyrociliatus</name>
    <dbReference type="NCBI Taxonomy" id="2664684"/>
    <lineage>
        <taxon>Eukaryota</taxon>
        <taxon>Metazoa</taxon>
        <taxon>Spiralia</taxon>
        <taxon>Lophotrochozoa</taxon>
        <taxon>Annelida</taxon>
        <taxon>Polychaeta</taxon>
        <taxon>Polychaeta incertae sedis</taxon>
        <taxon>Dinophilidae</taxon>
        <taxon>Dimorphilus</taxon>
    </lineage>
</organism>
<comment type="caution">
    <text evidence="1">The sequence shown here is derived from an EMBL/GenBank/DDBJ whole genome shotgun (WGS) entry which is preliminary data.</text>
</comment>
<dbReference type="Gene3D" id="3.80.10.10">
    <property type="entry name" value="Ribonuclease Inhibitor"/>
    <property type="match status" value="1"/>
</dbReference>
<evidence type="ECO:0000313" key="2">
    <source>
        <dbReference type="Proteomes" id="UP000549394"/>
    </source>
</evidence>
<dbReference type="SUPFAM" id="SSF52058">
    <property type="entry name" value="L domain-like"/>
    <property type="match status" value="1"/>
</dbReference>
<name>A0A7I8VHK9_9ANNE</name>
<protein>
    <submittedName>
        <fullName evidence="1">DgyrCDS4626</fullName>
    </submittedName>
</protein>
<dbReference type="PANTHER" id="PTHR46759:SF1">
    <property type="entry name" value="LEUCINE-RICH REPEAT-CONTAINING PROTEIN 72"/>
    <property type="match status" value="1"/>
</dbReference>
<dbReference type="InterPro" id="IPR032675">
    <property type="entry name" value="LRR_dom_sf"/>
</dbReference>
<gene>
    <name evidence="1" type="ORF">DGYR_LOCUS4386</name>
</gene>
<dbReference type="EMBL" id="CAJFCJ010000006">
    <property type="protein sequence ID" value="CAD5115671.1"/>
    <property type="molecule type" value="Genomic_DNA"/>
</dbReference>
<keyword evidence="2" id="KW-1185">Reference proteome</keyword>
<dbReference type="Pfam" id="PF14580">
    <property type="entry name" value="LRR_9"/>
    <property type="match status" value="1"/>
</dbReference>
<dbReference type="InterPro" id="IPR001611">
    <property type="entry name" value="Leu-rich_rpt"/>
</dbReference>
<dbReference type="AlphaFoldDB" id="A0A7I8VHK9"/>
<evidence type="ECO:0000313" key="1">
    <source>
        <dbReference type="EMBL" id="CAD5115671.1"/>
    </source>
</evidence>
<dbReference type="InterPro" id="IPR042655">
    <property type="entry name" value="LRC72"/>
</dbReference>
<dbReference type="Proteomes" id="UP000549394">
    <property type="component" value="Unassembled WGS sequence"/>
</dbReference>
<proteinExistence type="predicted"/>
<accession>A0A7I8VHK9</accession>
<sequence length="257" mass="30894">MAETAEVIRRYKRRFNIKRDNDVNLIYMSNKNIQELKEEDFMPYRYLTILYLNNNKLFTINFFSACINLREIYLHHNRIRSIANCLYMLTSLKRLHLHNNQISDLESTINEFRKMVDLEDLNLFNNPIAQERGYKQYVIRRVPHLKLLDREEVTRKDKRIVPEIITVAFNRCSRGPPEVFYPHSPPITELPPKHEVANSFYRDNPAIDIEQATQIRQSKRSCNHFAHMDWSIVPRREERRQTKVKFSTPCLISKIWQ</sequence>